<evidence type="ECO:0000313" key="3">
    <source>
        <dbReference type="Proteomes" id="UP000001933"/>
    </source>
</evidence>
<dbReference type="HOGENOM" id="CLU_1329489_0_0_7"/>
<dbReference type="KEGG" id="sat:SYN_03101"/>
<feature type="domain" description="NYN" evidence="1">
    <location>
        <begin position="16"/>
        <end position="179"/>
    </location>
</feature>
<dbReference type="Proteomes" id="UP000001933">
    <property type="component" value="Chromosome"/>
</dbReference>
<keyword evidence="3" id="KW-1185">Reference proteome</keyword>
<organism evidence="2 3">
    <name type="scientific">Syntrophus aciditrophicus (strain SB)</name>
    <dbReference type="NCBI Taxonomy" id="56780"/>
    <lineage>
        <taxon>Bacteria</taxon>
        <taxon>Pseudomonadati</taxon>
        <taxon>Thermodesulfobacteriota</taxon>
        <taxon>Syntrophia</taxon>
        <taxon>Syntrophales</taxon>
        <taxon>Syntrophaceae</taxon>
        <taxon>Syntrophus</taxon>
    </lineage>
</organism>
<evidence type="ECO:0000259" key="1">
    <source>
        <dbReference type="Pfam" id="PF01936"/>
    </source>
</evidence>
<dbReference type="InterPro" id="IPR021139">
    <property type="entry name" value="NYN"/>
</dbReference>
<dbReference type="GO" id="GO:0004540">
    <property type="term" value="F:RNA nuclease activity"/>
    <property type="evidence" value="ECO:0007669"/>
    <property type="project" value="InterPro"/>
</dbReference>
<dbReference type="PANTHER" id="PTHR35458:SF8">
    <property type="entry name" value="SLR0650 PROTEIN"/>
    <property type="match status" value="1"/>
</dbReference>
<dbReference type="PANTHER" id="PTHR35458">
    <property type="entry name" value="SLR0755 PROTEIN"/>
    <property type="match status" value="1"/>
</dbReference>
<gene>
    <name evidence="2" type="ORF">SYN_03101</name>
</gene>
<dbReference type="InterPro" id="IPR047140">
    <property type="entry name" value="LabA"/>
</dbReference>
<dbReference type="Gene3D" id="3.40.50.1010">
    <property type="entry name" value="5'-nuclease"/>
    <property type="match status" value="1"/>
</dbReference>
<dbReference type="AlphaFoldDB" id="Q2LV88"/>
<dbReference type="EMBL" id="CP000252">
    <property type="protein sequence ID" value="ABC77998.1"/>
    <property type="molecule type" value="Genomic_DNA"/>
</dbReference>
<sequence>MSSSHFLPDSLRGPTRAMVFVDGENLAIRYKAGLADAPPEKHVDFLQDVYVWSHFANIPYHVHCDVIRKYYYTAVQGDDPKIEDVETQLKNIGIEAPRVFKKKKGRPTKRVDITIATEMLTHAHRGNYDIAILVAGDEDYVPLVKAVQDEGRRVVLWFFEGDPGLSKKLEMAADYFFDISYFLCEPAENVRIYYPW</sequence>
<evidence type="ECO:0000313" key="2">
    <source>
        <dbReference type="EMBL" id="ABC77998.1"/>
    </source>
</evidence>
<protein>
    <submittedName>
        <fullName evidence="2">Hypothetical cytosolic protein</fullName>
    </submittedName>
</protein>
<dbReference type="STRING" id="56780.SYN_03101"/>
<accession>Q2LV88</accession>
<dbReference type="InParanoid" id="Q2LV88"/>
<proteinExistence type="predicted"/>
<dbReference type="eggNOG" id="COG1432">
    <property type="taxonomic scope" value="Bacteria"/>
</dbReference>
<name>Q2LV88_SYNAS</name>
<reference evidence="2 3" key="1">
    <citation type="journal article" date="2007" name="Proc. Natl. Acad. Sci. U.S.A.">
        <title>The genome of Syntrophus aciditrophicus: life at the thermodynamic limit of microbial growth.</title>
        <authorList>
            <person name="McInerney M.J."/>
            <person name="Rohlin L."/>
            <person name="Mouttaki H."/>
            <person name="Kim U."/>
            <person name="Krupp R.S."/>
            <person name="Rios-Hernandez L."/>
            <person name="Sieber J."/>
            <person name="Struchtemeyer C.G."/>
            <person name="Bhattacharyya A."/>
            <person name="Campbell J.W."/>
            <person name="Gunsalus R.P."/>
        </authorList>
    </citation>
    <scope>NUCLEOTIDE SEQUENCE [LARGE SCALE GENOMIC DNA]</scope>
    <source>
        <strain evidence="2 3">SB</strain>
    </source>
</reference>
<dbReference type="Pfam" id="PF01936">
    <property type="entry name" value="NYN"/>
    <property type="match status" value="1"/>
</dbReference>